<evidence type="ECO:0000256" key="1">
    <source>
        <dbReference type="SAM" id="Phobius"/>
    </source>
</evidence>
<evidence type="ECO:0008006" key="4">
    <source>
        <dbReference type="Google" id="ProtNLM"/>
    </source>
</evidence>
<keyword evidence="3" id="KW-1185">Reference proteome</keyword>
<keyword evidence="1" id="KW-0472">Membrane</keyword>
<keyword evidence="1" id="KW-0812">Transmembrane</keyword>
<keyword evidence="1" id="KW-1133">Transmembrane helix</keyword>
<proteinExistence type="predicted"/>
<dbReference type="RefSeq" id="WP_344611194.1">
    <property type="nucleotide sequence ID" value="NZ_BAAARV010000007.1"/>
</dbReference>
<dbReference type="EMBL" id="BAAARV010000007">
    <property type="protein sequence ID" value="GAA2332677.1"/>
    <property type="molecule type" value="Genomic_DNA"/>
</dbReference>
<feature type="transmembrane region" description="Helical" evidence="1">
    <location>
        <begin position="7"/>
        <end position="28"/>
    </location>
</feature>
<name>A0ABP5SJJ3_9ACTN</name>
<feature type="transmembrane region" description="Helical" evidence="1">
    <location>
        <begin position="55"/>
        <end position="79"/>
    </location>
</feature>
<feature type="transmembrane region" description="Helical" evidence="1">
    <location>
        <begin position="91"/>
        <end position="108"/>
    </location>
</feature>
<accession>A0ABP5SJJ3</accession>
<dbReference type="Proteomes" id="UP001501444">
    <property type="component" value="Unassembled WGS sequence"/>
</dbReference>
<gene>
    <name evidence="2" type="ORF">GCM10010170_011760</name>
</gene>
<evidence type="ECO:0000313" key="2">
    <source>
        <dbReference type="EMBL" id="GAA2332677.1"/>
    </source>
</evidence>
<sequence>MRTVYKVLAYLIAVEVAVQATAVVYAMYGLGKWVDGGGVLDKAVMESGETSFPGAVGFAVHGMNGMMIIPLIALSMLIVSFFTKVRGAVKWAGLVLLLVAVQVSLGMFGHDVPALGALHGLNALLLFGTAVYAGHRARAVPRGAERPEAPVATPV</sequence>
<evidence type="ECO:0000313" key="3">
    <source>
        <dbReference type="Proteomes" id="UP001501444"/>
    </source>
</evidence>
<protein>
    <recommendedName>
        <fullName evidence="4">DUF4383 domain-containing protein</fullName>
    </recommendedName>
</protein>
<comment type="caution">
    <text evidence="2">The sequence shown here is derived from an EMBL/GenBank/DDBJ whole genome shotgun (WGS) entry which is preliminary data.</text>
</comment>
<feature type="transmembrane region" description="Helical" evidence="1">
    <location>
        <begin position="114"/>
        <end position="133"/>
    </location>
</feature>
<organism evidence="2 3">
    <name type="scientific">Dactylosporangium salmoneum</name>
    <dbReference type="NCBI Taxonomy" id="53361"/>
    <lineage>
        <taxon>Bacteria</taxon>
        <taxon>Bacillati</taxon>
        <taxon>Actinomycetota</taxon>
        <taxon>Actinomycetes</taxon>
        <taxon>Micromonosporales</taxon>
        <taxon>Micromonosporaceae</taxon>
        <taxon>Dactylosporangium</taxon>
    </lineage>
</organism>
<reference evidence="3" key="1">
    <citation type="journal article" date="2019" name="Int. J. Syst. Evol. Microbiol.">
        <title>The Global Catalogue of Microorganisms (GCM) 10K type strain sequencing project: providing services to taxonomists for standard genome sequencing and annotation.</title>
        <authorList>
            <consortium name="The Broad Institute Genomics Platform"/>
            <consortium name="The Broad Institute Genome Sequencing Center for Infectious Disease"/>
            <person name="Wu L."/>
            <person name="Ma J."/>
        </authorList>
    </citation>
    <scope>NUCLEOTIDE SEQUENCE [LARGE SCALE GENOMIC DNA]</scope>
    <source>
        <strain evidence="3">JCM 3272</strain>
    </source>
</reference>